<gene>
    <name evidence="1" type="ORF">JCM31447_31210</name>
</gene>
<dbReference type="AlphaFoldDB" id="A0A4V0P2W5"/>
<proteinExistence type="predicted"/>
<name>A0A4V0P2W5_FLUSA</name>
<dbReference type="Pfam" id="PF06267">
    <property type="entry name" value="DUF1028"/>
    <property type="match status" value="1"/>
</dbReference>
<accession>A0A4V0P2W5</accession>
<sequence length="260" mass="28967">MTSSLEIWTSTMENDILGYDHENKEFGIAICSAIPCVGEYFAFGDGSAGVIAAQGSCNPYNGLKSINFLKEGSSPSEIIAKLKDSDELIQKRQIAIISNCGLMTCFTGENLGNGVKGHIIGKNFIACGNTLEDLNTLNIMKDTFEKSNEKSLYLKLLHALKMGDSTEADIRGRQSAGLHVYSIKNDYPIIKVNIDDDINPVKSLEEKVANFIRSFYQIIPFFPQRDGKQISPKTNSKEEKIFAEFKKNVLIRNFQFEKNI</sequence>
<dbReference type="OrthoDB" id="9790012at2"/>
<evidence type="ECO:0000313" key="2">
    <source>
        <dbReference type="Proteomes" id="UP000291236"/>
    </source>
</evidence>
<dbReference type="InterPro" id="IPR010430">
    <property type="entry name" value="DUF1028"/>
</dbReference>
<keyword evidence="1" id="KW-0614">Plasmid</keyword>
<organism evidence="1 2">
    <name type="scientific">Fluviispira sanaruensis</name>
    <dbReference type="NCBI Taxonomy" id="2493639"/>
    <lineage>
        <taxon>Bacteria</taxon>
        <taxon>Pseudomonadati</taxon>
        <taxon>Bdellovibrionota</taxon>
        <taxon>Oligoflexia</taxon>
        <taxon>Silvanigrellales</taxon>
        <taxon>Silvanigrellaceae</taxon>
        <taxon>Fluviispira</taxon>
    </lineage>
</organism>
<dbReference type="KEGG" id="sbf:JCM31447_31210"/>
<dbReference type="Proteomes" id="UP000291236">
    <property type="component" value="Plasmid 79K"/>
</dbReference>
<dbReference type="PANTHER" id="PTHR39328">
    <property type="entry name" value="BLL2871 PROTEIN"/>
    <property type="match status" value="1"/>
</dbReference>
<dbReference type="EMBL" id="AP019369">
    <property type="protein sequence ID" value="BBH54647.1"/>
    <property type="molecule type" value="Genomic_DNA"/>
</dbReference>
<dbReference type="PANTHER" id="PTHR39328:SF1">
    <property type="entry name" value="BLL2871 PROTEIN"/>
    <property type="match status" value="1"/>
</dbReference>
<reference evidence="1 2" key="1">
    <citation type="submission" date="2018-12" db="EMBL/GenBank/DDBJ databases">
        <title>Rubrispira sanarue gen. nov., sp., nov., a member of the order Silvanigrellales, isolated from a brackish lake in Hamamatsu Japan.</title>
        <authorList>
            <person name="Maejima Y."/>
            <person name="Iino T."/>
            <person name="Muraguchi Y."/>
            <person name="Fukuda K."/>
            <person name="Nojiri H."/>
            <person name="Ohkuma M."/>
            <person name="Moriuchi R."/>
            <person name="Dohra H."/>
            <person name="Kimbara K."/>
            <person name="Shintani M."/>
        </authorList>
    </citation>
    <scope>NUCLEOTIDE SEQUENCE [LARGE SCALE GENOMIC DNA]</scope>
    <source>
        <strain evidence="1 2">RF1110005</strain>
        <plasmid evidence="1 2">79K</plasmid>
    </source>
</reference>
<evidence type="ECO:0000313" key="1">
    <source>
        <dbReference type="EMBL" id="BBH54647.1"/>
    </source>
</evidence>
<keyword evidence="2" id="KW-1185">Reference proteome</keyword>
<dbReference type="InterPro" id="IPR029055">
    <property type="entry name" value="Ntn_hydrolases_N"/>
</dbReference>
<geneLocation type="plasmid" evidence="1 2">
    <name>79K</name>
</geneLocation>
<dbReference type="Gene3D" id="3.60.20.10">
    <property type="entry name" value="Glutamine Phosphoribosylpyrophosphate, subunit 1, domain 1"/>
    <property type="match status" value="1"/>
</dbReference>
<protein>
    <submittedName>
        <fullName evidence="1">DUF1028 domain-containing protein</fullName>
    </submittedName>
</protein>
<dbReference type="SUPFAM" id="SSF56235">
    <property type="entry name" value="N-terminal nucleophile aminohydrolases (Ntn hydrolases)"/>
    <property type="match status" value="1"/>
</dbReference>